<accession>A0ABW3KMW5</accession>
<protein>
    <submittedName>
        <fullName evidence="2">FKBP-type peptidyl-prolyl cis-trans isomerase</fullName>
        <ecNumber evidence="2">5.2.1.8</ecNumber>
    </submittedName>
</protein>
<evidence type="ECO:0000313" key="3">
    <source>
        <dbReference type="Proteomes" id="UP001597086"/>
    </source>
</evidence>
<dbReference type="Proteomes" id="UP001597086">
    <property type="component" value="Unassembled WGS sequence"/>
</dbReference>
<dbReference type="EMBL" id="JBHTKM010000001">
    <property type="protein sequence ID" value="MFD1014307.1"/>
    <property type="molecule type" value="Genomic_DNA"/>
</dbReference>
<keyword evidence="1" id="KW-0732">Signal</keyword>
<dbReference type="PROSITE" id="PS51257">
    <property type="entry name" value="PROKAR_LIPOPROTEIN"/>
    <property type="match status" value="1"/>
</dbReference>
<dbReference type="Gene3D" id="3.10.50.40">
    <property type="match status" value="1"/>
</dbReference>
<evidence type="ECO:0000313" key="2">
    <source>
        <dbReference type="EMBL" id="MFD1014307.1"/>
    </source>
</evidence>
<name>A0ABW3KMW5_9FLAO</name>
<reference evidence="3" key="1">
    <citation type="journal article" date="2019" name="Int. J. Syst. Evol. Microbiol.">
        <title>The Global Catalogue of Microorganisms (GCM) 10K type strain sequencing project: providing services to taxonomists for standard genome sequencing and annotation.</title>
        <authorList>
            <consortium name="The Broad Institute Genomics Platform"/>
            <consortium name="The Broad Institute Genome Sequencing Center for Infectious Disease"/>
            <person name="Wu L."/>
            <person name="Ma J."/>
        </authorList>
    </citation>
    <scope>NUCLEOTIDE SEQUENCE [LARGE SCALE GENOMIC DNA]</scope>
    <source>
        <strain evidence="3">CCUG 56098</strain>
    </source>
</reference>
<dbReference type="EC" id="5.2.1.8" evidence="2"/>
<dbReference type="GO" id="GO:0003755">
    <property type="term" value="F:peptidyl-prolyl cis-trans isomerase activity"/>
    <property type="evidence" value="ECO:0007669"/>
    <property type="project" value="UniProtKB-EC"/>
</dbReference>
<dbReference type="InterPro" id="IPR046357">
    <property type="entry name" value="PPIase_dom_sf"/>
</dbReference>
<gene>
    <name evidence="2" type="ORF">ACFQ13_00095</name>
</gene>
<feature type="signal peptide" evidence="1">
    <location>
        <begin position="1"/>
        <end position="23"/>
    </location>
</feature>
<dbReference type="RefSeq" id="WP_386113074.1">
    <property type="nucleotide sequence ID" value="NZ_JBHTKM010000001.1"/>
</dbReference>
<sequence>MTIKTLKFSLVFIALLSVMVSCNDDDDNDVEPFVEEDRTEQQIKDNDSLVTYLSSHYYNSSFFETGTDYKYTDIVIDELLDGETVPEGHTLLMDAVETRNATYLDVDYEYYVLNLYQGDGESPYFTDVISVRYEGISINDALQGELEPFDSSPIPAFFNLQTNGTTSTVIEAWQLVMPTFSASTNYSIDGNGNVNFMNPGLGIMFVPSGLAYFSGTNTGSSYDNLMFKFELLKFEIEDHDEDGVPSYLEDLNDDLDVTDNDTDENGFPDFVDIDDDGDEVLTIDEISQNSYTINTNEGEVEPMLADNEYVSGRFEEDGVITLNTVVLIDSNNDGLPDYLDADIAVDYNN</sequence>
<keyword evidence="3" id="KW-1185">Reference proteome</keyword>
<proteinExistence type="predicted"/>
<comment type="caution">
    <text evidence="2">The sequence shown here is derived from an EMBL/GenBank/DDBJ whole genome shotgun (WGS) entry which is preliminary data.</text>
</comment>
<organism evidence="2 3">
    <name type="scientific">Winogradskyella rapida</name>
    <dbReference type="NCBI Taxonomy" id="549701"/>
    <lineage>
        <taxon>Bacteria</taxon>
        <taxon>Pseudomonadati</taxon>
        <taxon>Bacteroidota</taxon>
        <taxon>Flavobacteriia</taxon>
        <taxon>Flavobacteriales</taxon>
        <taxon>Flavobacteriaceae</taxon>
        <taxon>Winogradskyella</taxon>
    </lineage>
</organism>
<evidence type="ECO:0000256" key="1">
    <source>
        <dbReference type="SAM" id="SignalP"/>
    </source>
</evidence>
<feature type="chain" id="PRO_5047501854" evidence="1">
    <location>
        <begin position="24"/>
        <end position="349"/>
    </location>
</feature>
<keyword evidence="2" id="KW-0413">Isomerase</keyword>